<evidence type="ECO:0000256" key="5">
    <source>
        <dbReference type="ARBA" id="ARBA00022989"/>
    </source>
</evidence>
<dbReference type="InterPro" id="IPR035906">
    <property type="entry name" value="MetI-like_sf"/>
</dbReference>
<feature type="transmembrane region" description="Helical" evidence="7">
    <location>
        <begin position="282"/>
        <end position="303"/>
    </location>
</feature>
<evidence type="ECO:0000256" key="6">
    <source>
        <dbReference type="ARBA" id="ARBA00023136"/>
    </source>
</evidence>
<proteinExistence type="inferred from homology"/>
<dbReference type="InterPro" id="IPR050809">
    <property type="entry name" value="UgpAE/MalFG_permease"/>
</dbReference>
<dbReference type="AlphaFoldDB" id="A0A1M7NI33"/>
<dbReference type="Proteomes" id="UP000184038">
    <property type="component" value="Unassembled WGS sequence"/>
</dbReference>
<evidence type="ECO:0000256" key="7">
    <source>
        <dbReference type="RuleBase" id="RU363032"/>
    </source>
</evidence>
<feature type="transmembrane region" description="Helical" evidence="7">
    <location>
        <begin position="168"/>
        <end position="186"/>
    </location>
</feature>
<keyword evidence="3" id="KW-1003">Cell membrane</keyword>
<dbReference type="EMBL" id="FRCP01000029">
    <property type="protein sequence ID" value="SHN03432.1"/>
    <property type="molecule type" value="Genomic_DNA"/>
</dbReference>
<name>A0A1M7NI33_9FIRM</name>
<evidence type="ECO:0000256" key="3">
    <source>
        <dbReference type="ARBA" id="ARBA00022475"/>
    </source>
</evidence>
<feature type="transmembrane region" description="Helical" evidence="7">
    <location>
        <begin position="92"/>
        <end position="116"/>
    </location>
</feature>
<dbReference type="OrthoDB" id="2637002at2"/>
<keyword evidence="4 7" id="KW-0812">Transmembrane</keyword>
<dbReference type="STRING" id="1120996.SAMN02746066_04518"/>
<keyword evidence="5 7" id="KW-1133">Transmembrane helix</keyword>
<keyword evidence="2 7" id="KW-0813">Transport</keyword>
<comment type="similarity">
    <text evidence="7">Belongs to the binding-protein-dependent transport system permease family.</text>
</comment>
<feature type="transmembrane region" description="Helical" evidence="7">
    <location>
        <begin position="128"/>
        <end position="148"/>
    </location>
</feature>
<sequence length="316" mass="35520">MNKKKREISIHKQKFSFKLMYKQRYLLVMSVPFVIWLIIFKYIPLWGWTMAFQDVKPKTFALSIWERTWVGLDHFKALLHDGEFFDALRNTLGISFIGIVLGFITSVGFALLLNEVRLKRFKKVTQTISYLPHFVSWVIIASIAKMVLGDSGVLNEVLGKIGVGPIKFMTTNGPAFWLVVCIINIWKETGWDAIIYLSAMTGIDQGLYEAAKVDGAGRFRRMWHITLPGIRPTIIVLVIMSIGGVLGAGMERQMLLGNGIVQDYADVVSWYAYRFGIGNNNYGFGTAVGVFQSAISLVLLFVANKVAGKFSDSKLV</sequence>
<feature type="domain" description="ABC transmembrane type-1" evidence="8">
    <location>
        <begin position="88"/>
        <end position="303"/>
    </location>
</feature>
<comment type="subcellular location">
    <subcellularLocation>
        <location evidence="1 7">Cell membrane</location>
        <topology evidence="1 7">Multi-pass membrane protein</topology>
    </subcellularLocation>
</comment>
<keyword evidence="6 7" id="KW-0472">Membrane</keyword>
<dbReference type="SUPFAM" id="SSF161098">
    <property type="entry name" value="MetI-like"/>
    <property type="match status" value="1"/>
</dbReference>
<dbReference type="GO" id="GO:0005886">
    <property type="term" value="C:plasma membrane"/>
    <property type="evidence" value="ECO:0007669"/>
    <property type="project" value="UniProtKB-SubCell"/>
</dbReference>
<dbReference type="InterPro" id="IPR000515">
    <property type="entry name" value="MetI-like"/>
</dbReference>
<dbReference type="RefSeq" id="WP_073291713.1">
    <property type="nucleotide sequence ID" value="NZ_FRCP01000029.1"/>
</dbReference>
<keyword evidence="10" id="KW-1185">Reference proteome</keyword>
<evidence type="ECO:0000256" key="4">
    <source>
        <dbReference type="ARBA" id="ARBA00022692"/>
    </source>
</evidence>
<accession>A0A1M7NI33</accession>
<organism evidence="9 10">
    <name type="scientific">Anaerosporobacter mobilis DSM 15930</name>
    <dbReference type="NCBI Taxonomy" id="1120996"/>
    <lineage>
        <taxon>Bacteria</taxon>
        <taxon>Bacillati</taxon>
        <taxon>Bacillota</taxon>
        <taxon>Clostridia</taxon>
        <taxon>Lachnospirales</taxon>
        <taxon>Lachnospiraceae</taxon>
        <taxon>Anaerosporobacter</taxon>
    </lineage>
</organism>
<dbReference type="PANTHER" id="PTHR43227:SF11">
    <property type="entry name" value="BLL4140 PROTEIN"/>
    <property type="match status" value="1"/>
</dbReference>
<evidence type="ECO:0000313" key="10">
    <source>
        <dbReference type="Proteomes" id="UP000184038"/>
    </source>
</evidence>
<feature type="transmembrane region" description="Helical" evidence="7">
    <location>
        <begin position="25"/>
        <end position="43"/>
    </location>
</feature>
<reference evidence="9 10" key="1">
    <citation type="submission" date="2016-11" db="EMBL/GenBank/DDBJ databases">
        <authorList>
            <person name="Jaros S."/>
            <person name="Januszkiewicz K."/>
            <person name="Wedrychowicz H."/>
        </authorList>
    </citation>
    <scope>NUCLEOTIDE SEQUENCE [LARGE SCALE GENOMIC DNA]</scope>
    <source>
        <strain evidence="9 10">DSM 15930</strain>
    </source>
</reference>
<feature type="transmembrane region" description="Helical" evidence="7">
    <location>
        <begin position="230"/>
        <end position="250"/>
    </location>
</feature>
<evidence type="ECO:0000313" key="9">
    <source>
        <dbReference type="EMBL" id="SHN03432.1"/>
    </source>
</evidence>
<dbReference type="Pfam" id="PF00528">
    <property type="entry name" value="BPD_transp_1"/>
    <property type="match status" value="1"/>
</dbReference>
<dbReference type="GO" id="GO:0055085">
    <property type="term" value="P:transmembrane transport"/>
    <property type="evidence" value="ECO:0007669"/>
    <property type="project" value="InterPro"/>
</dbReference>
<evidence type="ECO:0000259" key="8">
    <source>
        <dbReference type="PROSITE" id="PS50928"/>
    </source>
</evidence>
<dbReference type="PANTHER" id="PTHR43227">
    <property type="entry name" value="BLL4140 PROTEIN"/>
    <property type="match status" value="1"/>
</dbReference>
<dbReference type="PROSITE" id="PS50928">
    <property type="entry name" value="ABC_TM1"/>
    <property type="match status" value="1"/>
</dbReference>
<gene>
    <name evidence="9" type="ORF">SAMN02746066_04518</name>
</gene>
<evidence type="ECO:0000256" key="2">
    <source>
        <dbReference type="ARBA" id="ARBA00022448"/>
    </source>
</evidence>
<protein>
    <submittedName>
        <fullName evidence="9">Putative aldouronate transport system permease protein</fullName>
    </submittedName>
</protein>
<dbReference type="Gene3D" id="1.10.3720.10">
    <property type="entry name" value="MetI-like"/>
    <property type="match status" value="1"/>
</dbReference>
<dbReference type="CDD" id="cd06261">
    <property type="entry name" value="TM_PBP2"/>
    <property type="match status" value="1"/>
</dbReference>
<evidence type="ECO:0000256" key="1">
    <source>
        <dbReference type="ARBA" id="ARBA00004651"/>
    </source>
</evidence>